<protein>
    <recommendedName>
        <fullName evidence="1">DUF7133 domain-containing protein</fullName>
    </recommendedName>
</protein>
<name>A0A382U695_9ZZZZ</name>
<gene>
    <name evidence="2" type="ORF">METZ01_LOCUS382052</name>
</gene>
<feature type="non-terminal residue" evidence="2">
    <location>
        <position position="215"/>
    </location>
</feature>
<dbReference type="PANTHER" id="PTHR33546">
    <property type="entry name" value="LARGE, MULTIFUNCTIONAL SECRETED PROTEIN-RELATED"/>
    <property type="match status" value="1"/>
</dbReference>
<dbReference type="EMBL" id="UINC01141457">
    <property type="protein sequence ID" value="SVD29198.1"/>
    <property type="molecule type" value="Genomic_DNA"/>
</dbReference>
<dbReference type="Pfam" id="PF23500">
    <property type="entry name" value="DUF7133"/>
    <property type="match status" value="1"/>
</dbReference>
<accession>A0A382U695</accession>
<reference evidence="2" key="1">
    <citation type="submission" date="2018-05" db="EMBL/GenBank/DDBJ databases">
        <authorList>
            <person name="Lanie J.A."/>
            <person name="Ng W.-L."/>
            <person name="Kazmierczak K.M."/>
            <person name="Andrzejewski T.M."/>
            <person name="Davidsen T.M."/>
            <person name="Wayne K.J."/>
            <person name="Tettelin H."/>
            <person name="Glass J.I."/>
            <person name="Rusch D."/>
            <person name="Podicherti R."/>
            <person name="Tsui H.-C.T."/>
            <person name="Winkler M.E."/>
        </authorList>
    </citation>
    <scope>NUCLEOTIDE SEQUENCE</scope>
</reference>
<dbReference type="PANTHER" id="PTHR33546:SF1">
    <property type="entry name" value="LARGE, MULTIFUNCTIONAL SECRETED PROTEIN"/>
    <property type="match status" value="1"/>
</dbReference>
<organism evidence="2">
    <name type="scientific">marine metagenome</name>
    <dbReference type="NCBI Taxonomy" id="408172"/>
    <lineage>
        <taxon>unclassified sequences</taxon>
        <taxon>metagenomes</taxon>
        <taxon>ecological metagenomes</taxon>
    </lineage>
</organism>
<dbReference type="InterPro" id="IPR055557">
    <property type="entry name" value="DUF7133"/>
</dbReference>
<feature type="domain" description="DUF7133" evidence="1">
    <location>
        <begin position="31"/>
        <end position="205"/>
    </location>
</feature>
<evidence type="ECO:0000313" key="2">
    <source>
        <dbReference type="EMBL" id="SVD29198.1"/>
    </source>
</evidence>
<evidence type="ECO:0000259" key="1">
    <source>
        <dbReference type="Pfam" id="PF23500"/>
    </source>
</evidence>
<sequence length="215" mass="23273">MFRLSLLCVAWVLASASALAVLIAPTDALSPVEQKAKFKLPDGFEIQLVLSEPMIGQPMNINFDARGRLWVTSSVEYPYPTRGDLDPRGHFKGVGDHNPKDFLTVVEGIGADGKPTKVTRFAEGLNIPIGNVPLGDGKEALVHSIPNIYRVKDTDGDGKADAREKLYGRIGNIDTHGMVNSFTRWIDGWIYGCHGFANSSTITDGSGNVTKMQSG</sequence>
<dbReference type="SUPFAM" id="SSF50952">
    <property type="entry name" value="Soluble quinoprotein glucose dehydrogenase"/>
    <property type="match status" value="1"/>
</dbReference>
<dbReference type="AlphaFoldDB" id="A0A382U695"/>
<dbReference type="InterPro" id="IPR011041">
    <property type="entry name" value="Quinoprot_gluc/sorb_DH_b-prop"/>
</dbReference>
<proteinExistence type="predicted"/>